<proteinExistence type="predicted"/>
<dbReference type="Gene3D" id="3.40.50.2300">
    <property type="match status" value="1"/>
</dbReference>
<reference evidence="4 5" key="1">
    <citation type="submission" date="2019-03" db="EMBL/GenBank/DDBJ databases">
        <title>Metabolic potential of uncultured bacteria and archaea associated with petroleum seepage in deep-sea sediments.</title>
        <authorList>
            <person name="Dong X."/>
            <person name="Hubert C."/>
        </authorList>
    </citation>
    <scope>NUCLEOTIDE SEQUENCE [LARGE SCALE GENOMIC DNA]</scope>
    <source>
        <strain evidence="4">E44_bin92</strain>
    </source>
</reference>
<organism evidence="4 5">
    <name type="scientific">Aerophobetes bacterium</name>
    <dbReference type="NCBI Taxonomy" id="2030807"/>
    <lineage>
        <taxon>Bacteria</taxon>
        <taxon>Candidatus Aerophobota</taxon>
    </lineage>
</organism>
<dbReference type="SUPFAM" id="SSF52172">
    <property type="entry name" value="CheY-like"/>
    <property type="match status" value="1"/>
</dbReference>
<feature type="modified residue" description="4-aspartylphosphate" evidence="2">
    <location>
        <position position="55"/>
    </location>
</feature>
<dbReference type="EMBL" id="SOKU01000045">
    <property type="protein sequence ID" value="TES86798.1"/>
    <property type="molecule type" value="Genomic_DNA"/>
</dbReference>
<evidence type="ECO:0000313" key="5">
    <source>
        <dbReference type="Proteomes" id="UP000320781"/>
    </source>
</evidence>
<evidence type="ECO:0000256" key="1">
    <source>
        <dbReference type="ARBA" id="ARBA00022553"/>
    </source>
</evidence>
<dbReference type="PANTHER" id="PTHR44591:SF3">
    <property type="entry name" value="RESPONSE REGULATORY DOMAIN-CONTAINING PROTEIN"/>
    <property type="match status" value="1"/>
</dbReference>
<keyword evidence="1 2" id="KW-0597">Phosphoprotein</keyword>
<feature type="domain" description="Response regulatory" evidence="3">
    <location>
        <begin position="6"/>
        <end position="127"/>
    </location>
</feature>
<dbReference type="InterPro" id="IPR011006">
    <property type="entry name" value="CheY-like_superfamily"/>
</dbReference>
<sequence>MSPEAKILVIDDDPDLVEALKIILETGSYRVISAFDGEEGLRRVKEENPDLIILDLLLPKEDGDVLCRELKADPRYANVPILVLTAVAEKMSSKLFPEHRIRSLPADDYVDKPVEPQDLLGRVDRLLVRSKEGEKI</sequence>
<evidence type="ECO:0000259" key="3">
    <source>
        <dbReference type="PROSITE" id="PS50110"/>
    </source>
</evidence>
<gene>
    <name evidence="4" type="ORF">E3J95_01080</name>
</gene>
<evidence type="ECO:0000313" key="4">
    <source>
        <dbReference type="EMBL" id="TES86798.1"/>
    </source>
</evidence>
<dbReference type="Pfam" id="PF00072">
    <property type="entry name" value="Response_reg"/>
    <property type="match status" value="1"/>
</dbReference>
<accession>A0A523QLY6</accession>
<comment type="caution">
    <text evidence="4">The sequence shown here is derived from an EMBL/GenBank/DDBJ whole genome shotgun (WGS) entry which is preliminary data.</text>
</comment>
<dbReference type="SMART" id="SM00448">
    <property type="entry name" value="REC"/>
    <property type="match status" value="1"/>
</dbReference>
<dbReference type="InterPro" id="IPR050595">
    <property type="entry name" value="Bact_response_regulator"/>
</dbReference>
<dbReference type="PROSITE" id="PS50110">
    <property type="entry name" value="RESPONSE_REGULATORY"/>
    <property type="match status" value="1"/>
</dbReference>
<dbReference type="InterPro" id="IPR001789">
    <property type="entry name" value="Sig_transdc_resp-reg_receiver"/>
</dbReference>
<dbReference type="Proteomes" id="UP000320781">
    <property type="component" value="Unassembled WGS sequence"/>
</dbReference>
<dbReference type="GO" id="GO:0000160">
    <property type="term" value="P:phosphorelay signal transduction system"/>
    <property type="evidence" value="ECO:0007669"/>
    <property type="project" value="InterPro"/>
</dbReference>
<dbReference type="PANTHER" id="PTHR44591">
    <property type="entry name" value="STRESS RESPONSE REGULATOR PROTEIN 1"/>
    <property type="match status" value="1"/>
</dbReference>
<name>A0A523QLY6_UNCAE</name>
<protein>
    <submittedName>
        <fullName evidence="4">Response regulator</fullName>
    </submittedName>
</protein>
<evidence type="ECO:0000256" key="2">
    <source>
        <dbReference type="PROSITE-ProRule" id="PRU00169"/>
    </source>
</evidence>
<dbReference type="AlphaFoldDB" id="A0A523QLY6"/>